<keyword evidence="13" id="KW-0624">Polysaccharide degradation</keyword>
<feature type="compositionally biased region" description="Low complexity" evidence="15">
    <location>
        <begin position="212"/>
        <end position="240"/>
    </location>
</feature>
<dbReference type="Pfam" id="PF14310">
    <property type="entry name" value="Fn3-like"/>
    <property type="match status" value="1"/>
</dbReference>
<dbReference type="Gene3D" id="3.40.50.1700">
    <property type="entry name" value="Glycoside hydrolase family 3 C-terminal domain"/>
    <property type="match status" value="1"/>
</dbReference>
<evidence type="ECO:0000256" key="5">
    <source>
        <dbReference type="ARBA" id="ARBA00012744"/>
    </source>
</evidence>
<evidence type="ECO:0000256" key="16">
    <source>
        <dbReference type="SAM" id="SignalP"/>
    </source>
</evidence>
<evidence type="ECO:0000313" key="18">
    <source>
        <dbReference type="EMBL" id="OJJ88852.1"/>
    </source>
</evidence>
<evidence type="ECO:0000256" key="10">
    <source>
        <dbReference type="ARBA" id="ARBA00023180"/>
    </source>
</evidence>
<dbReference type="GO" id="GO:0030245">
    <property type="term" value="P:cellulose catabolic process"/>
    <property type="evidence" value="ECO:0007669"/>
    <property type="project" value="UniProtKB-KW"/>
</dbReference>
<dbReference type="VEuPathDB" id="FungiDB:ASPGLDRAFT_141708"/>
<organism evidence="18 19">
    <name type="scientific">Aspergillus glaucus CBS 516.65</name>
    <dbReference type="NCBI Taxonomy" id="1160497"/>
    <lineage>
        <taxon>Eukaryota</taxon>
        <taxon>Fungi</taxon>
        <taxon>Dikarya</taxon>
        <taxon>Ascomycota</taxon>
        <taxon>Pezizomycotina</taxon>
        <taxon>Eurotiomycetes</taxon>
        <taxon>Eurotiomycetidae</taxon>
        <taxon>Eurotiales</taxon>
        <taxon>Aspergillaceae</taxon>
        <taxon>Aspergillus</taxon>
        <taxon>Aspergillus subgen. Aspergillus</taxon>
    </lineage>
</organism>
<evidence type="ECO:0000256" key="13">
    <source>
        <dbReference type="ARBA" id="ARBA00023326"/>
    </source>
</evidence>
<dbReference type="PANTHER" id="PTHR42715:SF14">
    <property type="entry name" value="BETA-GLUCOSIDASE D-RELATED"/>
    <property type="match status" value="1"/>
</dbReference>
<dbReference type="InterPro" id="IPR050288">
    <property type="entry name" value="Cellulose_deg_GH3"/>
</dbReference>
<evidence type="ECO:0000256" key="4">
    <source>
        <dbReference type="ARBA" id="ARBA00005336"/>
    </source>
</evidence>
<evidence type="ECO:0000256" key="15">
    <source>
        <dbReference type="SAM" id="MobiDB-lite"/>
    </source>
</evidence>
<dbReference type="InterPro" id="IPR036962">
    <property type="entry name" value="Glyco_hydro_3_N_sf"/>
</dbReference>
<accession>A0A1L9VY75</accession>
<dbReference type="GO" id="GO:0008422">
    <property type="term" value="F:beta-glucosidase activity"/>
    <property type="evidence" value="ECO:0007669"/>
    <property type="project" value="UniProtKB-EC"/>
</dbReference>
<evidence type="ECO:0000256" key="3">
    <source>
        <dbReference type="ARBA" id="ARBA00004987"/>
    </source>
</evidence>
<dbReference type="EC" id="3.2.1.21" evidence="5"/>
<feature type="domain" description="Fibronectin type III-like" evidence="17">
    <location>
        <begin position="706"/>
        <end position="775"/>
    </location>
</feature>
<feature type="signal peptide" evidence="16">
    <location>
        <begin position="1"/>
        <end position="18"/>
    </location>
</feature>
<dbReference type="Pfam" id="PF01915">
    <property type="entry name" value="Glyco_hydro_3_C"/>
    <property type="match status" value="1"/>
</dbReference>
<keyword evidence="6" id="KW-0964">Secreted</keyword>
<dbReference type="OrthoDB" id="416222at2759"/>
<keyword evidence="9" id="KW-0136">Cellulose degradation</keyword>
<comment type="similarity">
    <text evidence="4">Belongs to the glycosyl hydrolase 3 family.</text>
</comment>
<sequence>MKLHSFALLSTLLGSALALTNSSEGLLKADGLSLGEWQEAYQKASHFVSQLSIAQKIQLITGNDVNITDGTFTALQFLDGSMGLQDYFYASAFSQSSALAMTWDREAIYDQARAVATEFYLKGVQVVNGPTTQPMGRTVWGGRLVETFGPDPYLNGIVTGLSTKAYVDTGVIAGAKHYILNEQETNRTSGGGGGGGGGPGGAGGAPDGMGGSNSSSSSMPPSKRAAGGSDSSYSSAPYSSNADDKTLHETYLWSFYDGVKNGLGAVMCAMTKVNNTLSCENSDILHRLLKNELGFPGMVFPDTMAQQHALASAVNGLDYGSSSLWSTSTMKQFLSNGSLPQAQLNDMAIRNLMAYYHVNLDNGTQPATADKDAYIDVRANHSKLIRANGAKSLSLLKNTNNALPLNKPHTMAIFGAHAGPATAGPNTEFSVQGSGPTYQGHLATDTGSGQSSYPYLITPQHALTSKAAEDGTMIRWILNDTYSGDSGSALVMQGSDSTAVTPSISTYAENMDVCIVFLNALAGEGADRTELYNVDQDNLVKSVAKNCNNTVVVINTVGARLVDQWIENDNVTAVVYGSLLGQESGNSIVDVLYGNVNPSGRLIYTIAKNESDYNVDLCYTSQCNFTEGNYIDYRYFDAYNKIPRYAFGHGLSYTTFNYSSLHISPTTSLPRYPTGTPSVGGPTDLWDTVANITLTIENTGPCAGAEVPQLYIEYPEAAKQPVRQLRGFERVEIEKGESVEVKFGLRRRDISYWDVGAQKWGVVAGSYGVRAGASSRDVRVEGEFVVKTV</sequence>
<dbReference type="SMART" id="SM01217">
    <property type="entry name" value="Fn3_like"/>
    <property type="match status" value="1"/>
</dbReference>
<dbReference type="InterPro" id="IPR017853">
    <property type="entry name" value="GH"/>
</dbReference>
<dbReference type="SUPFAM" id="SSF52279">
    <property type="entry name" value="Beta-D-glucan exohydrolase, C-terminal domain"/>
    <property type="match status" value="1"/>
</dbReference>
<feature type="chain" id="PRO_5012883116" description="beta-glucosidase" evidence="16">
    <location>
        <begin position="19"/>
        <end position="789"/>
    </location>
</feature>
<feature type="region of interest" description="Disordered" evidence="15">
    <location>
        <begin position="184"/>
        <end position="240"/>
    </location>
</feature>
<dbReference type="FunFam" id="3.40.50.1700:FF:000021">
    <property type="entry name" value="Probable beta-glucosidase D"/>
    <property type="match status" value="1"/>
</dbReference>
<dbReference type="STRING" id="1160497.A0A1L9VY75"/>
<keyword evidence="10" id="KW-0325">Glycoprotein</keyword>
<evidence type="ECO:0000256" key="9">
    <source>
        <dbReference type="ARBA" id="ARBA00023001"/>
    </source>
</evidence>
<dbReference type="InterPro" id="IPR001764">
    <property type="entry name" value="Glyco_hydro_3_N"/>
</dbReference>
<comment type="subcellular location">
    <subcellularLocation>
        <location evidence="2">Secreted</location>
    </subcellularLocation>
</comment>
<dbReference type="InterPro" id="IPR036881">
    <property type="entry name" value="Glyco_hydro_3_C_sf"/>
</dbReference>
<keyword evidence="11" id="KW-0119">Carbohydrate metabolism</keyword>
<dbReference type="SUPFAM" id="SSF51445">
    <property type="entry name" value="(Trans)glycosidases"/>
    <property type="match status" value="1"/>
</dbReference>
<dbReference type="PANTHER" id="PTHR42715">
    <property type="entry name" value="BETA-GLUCOSIDASE"/>
    <property type="match status" value="1"/>
</dbReference>
<evidence type="ECO:0000256" key="6">
    <source>
        <dbReference type="ARBA" id="ARBA00022525"/>
    </source>
</evidence>
<name>A0A1L9VY75_ASPGL</name>
<keyword evidence="19" id="KW-1185">Reference proteome</keyword>
<dbReference type="InterPro" id="IPR002772">
    <property type="entry name" value="Glyco_hydro_3_C"/>
</dbReference>
<dbReference type="Pfam" id="PF00933">
    <property type="entry name" value="Glyco_hydro_3"/>
    <property type="match status" value="1"/>
</dbReference>
<dbReference type="Gene3D" id="3.20.20.300">
    <property type="entry name" value="Glycoside hydrolase, family 3, N-terminal domain"/>
    <property type="match status" value="1"/>
</dbReference>
<dbReference type="FunFam" id="2.60.40.10:FF:000757">
    <property type="entry name" value="Beta-glucosidase G"/>
    <property type="match status" value="1"/>
</dbReference>
<protein>
    <recommendedName>
        <fullName evidence="5">beta-glucosidase</fullName>
        <ecNumber evidence="5">3.2.1.21</ecNumber>
    </recommendedName>
</protein>
<dbReference type="Proteomes" id="UP000184300">
    <property type="component" value="Unassembled WGS sequence"/>
</dbReference>
<evidence type="ECO:0000256" key="11">
    <source>
        <dbReference type="ARBA" id="ARBA00023277"/>
    </source>
</evidence>
<evidence type="ECO:0000256" key="1">
    <source>
        <dbReference type="ARBA" id="ARBA00000448"/>
    </source>
</evidence>
<proteinExistence type="inferred from homology"/>
<evidence type="ECO:0000256" key="12">
    <source>
        <dbReference type="ARBA" id="ARBA00023295"/>
    </source>
</evidence>
<comment type="catalytic activity">
    <reaction evidence="1">
        <text>Hydrolysis of terminal, non-reducing beta-D-glucosyl residues with release of beta-D-glucose.</text>
        <dbReference type="EC" id="3.2.1.21"/>
    </reaction>
</comment>
<dbReference type="InterPro" id="IPR013783">
    <property type="entry name" value="Ig-like_fold"/>
</dbReference>
<comment type="function">
    <text evidence="14">Beta-glucosidases are one of a number of cellulolytic enzymes involved in the degradation of cellulosic biomass. Catalyzes the last step releasing glucose from the inhibitory cellobiose.</text>
</comment>
<evidence type="ECO:0000259" key="17">
    <source>
        <dbReference type="SMART" id="SM01217"/>
    </source>
</evidence>
<dbReference type="GO" id="GO:0005576">
    <property type="term" value="C:extracellular region"/>
    <property type="evidence" value="ECO:0007669"/>
    <property type="project" value="UniProtKB-SubCell"/>
</dbReference>
<dbReference type="PRINTS" id="PR00133">
    <property type="entry name" value="GLHYDRLASE3"/>
</dbReference>
<feature type="compositionally biased region" description="Gly residues" evidence="15">
    <location>
        <begin position="189"/>
        <end position="211"/>
    </location>
</feature>
<reference evidence="19" key="1">
    <citation type="journal article" date="2017" name="Genome Biol.">
        <title>Comparative genomics reveals high biological diversity and specific adaptations in the industrially and medically important fungal genus Aspergillus.</title>
        <authorList>
            <person name="de Vries R.P."/>
            <person name="Riley R."/>
            <person name="Wiebenga A."/>
            <person name="Aguilar-Osorio G."/>
            <person name="Amillis S."/>
            <person name="Uchima C.A."/>
            <person name="Anderluh G."/>
            <person name="Asadollahi M."/>
            <person name="Askin M."/>
            <person name="Barry K."/>
            <person name="Battaglia E."/>
            <person name="Bayram O."/>
            <person name="Benocci T."/>
            <person name="Braus-Stromeyer S.A."/>
            <person name="Caldana C."/>
            <person name="Canovas D."/>
            <person name="Cerqueira G.C."/>
            <person name="Chen F."/>
            <person name="Chen W."/>
            <person name="Choi C."/>
            <person name="Clum A."/>
            <person name="Dos Santos R.A."/>
            <person name="Damasio A.R."/>
            <person name="Diallinas G."/>
            <person name="Emri T."/>
            <person name="Fekete E."/>
            <person name="Flipphi M."/>
            <person name="Freyberg S."/>
            <person name="Gallo A."/>
            <person name="Gournas C."/>
            <person name="Habgood R."/>
            <person name="Hainaut M."/>
            <person name="Harispe M.L."/>
            <person name="Henrissat B."/>
            <person name="Hilden K.S."/>
            <person name="Hope R."/>
            <person name="Hossain A."/>
            <person name="Karabika E."/>
            <person name="Karaffa L."/>
            <person name="Karanyi Z."/>
            <person name="Krasevec N."/>
            <person name="Kuo A."/>
            <person name="Kusch H."/>
            <person name="LaButti K."/>
            <person name="Lagendijk E.L."/>
            <person name="Lapidus A."/>
            <person name="Levasseur A."/>
            <person name="Lindquist E."/>
            <person name="Lipzen A."/>
            <person name="Logrieco A.F."/>
            <person name="MacCabe A."/>
            <person name="Maekelae M.R."/>
            <person name="Malavazi I."/>
            <person name="Melin P."/>
            <person name="Meyer V."/>
            <person name="Mielnichuk N."/>
            <person name="Miskei M."/>
            <person name="Molnar A.P."/>
            <person name="Mule G."/>
            <person name="Ngan C.Y."/>
            <person name="Orejas M."/>
            <person name="Orosz E."/>
            <person name="Ouedraogo J.P."/>
            <person name="Overkamp K.M."/>
            <person name="Park H.-S."/>
            <person name="Perrone G."/>
            <person name="Piumi F."/>
            <person name="Punt P.J."/>
            <person name="Ram A.F."/>
            <person name="Ramon A."/>
            <person name="Rauscher S."/>
            <person name="Record E."/>
            <person name="Riano-Pachon D.M."/>
            <person name="Robert V."/>
            <person name="Roehrig J."/>
            <person name="Ruller R."/>
            <person name="Salamov A."/>
            <person name="Salih N.S."/>
            <person name="Samson R.A."/>
            <person name="Sandor E."/>
            <person name="Sanguinetti M."/>
            <person name="Schuetze T."/>
            <person name="Sepcic K."/>
            <person name="Shelest E."/>
            <person name="Sherlock G."/>
            <person name="Sophianopoulou V."/>
            <person name="Squina F.M."/>
            <person name="Sun H."/>
            <person name="Susca A."/>
            <person name="Todd R.B."/>
            <person name="Tsang A."/>
            <person name="Unkles S.E."/>
            <person name="van de Wiele N."/>
            <person name="van Rossen-Uffink D."/>
            <person name="Oliveira J.V."/>
            <person name="Vesth T.C."/>
            <person name="Visser J."/>
            <person name="Yu J.-H."/>
            <person name="Zhou M."/>
            <person name="Andersen M.R."/>
            <person name="Archer D.B."/>
            <person name="Baker S.E."/>
            <person name="Benoit I."/>
            <person name="Brakhage A.A."/>
            <person name="Braus G.H."/>
            <person name="Fischer R."/>
            <person name="Frisvad J.C."/>
            <person name="Goldman G.H."/>
            <person name="Houbraken J."/>
            <person name="Oakley B."/>
            <person name="Pocsi I."/>
            <person name="Scazzocchio C."/>
            <person name="Seiboth B."/>
            <person name="vanKuyk P.A."/>
            <person name="Wortman J."/>
            <person name="Dyer P.S."/>
            <person name="Grigoriev I.V."/>
        </authorList>
    </citation>
    <scope>NUCLEOTIDE SEQUENCE [LARGE SCALE GENOMIC DNA]</scope>
    <source>
        <strain evidence="19">CBS 516.65</strain>
    </source>
</reference>
<gene>
    <name evidence="18" type="ORF">ASPGLDRAFT_141708</name>
</gene>
<evidence type="ECO:0000256" key="14">
    <source>
        <dbReference type="ARBA" id="ARBA00024983"/>
    </source>
</evidence>
<dbReference type="InterPro" id="IPR026891">
    <property type="entry name" value="Fn3-like"/>
</dbReference>
<evidence type="ECO:0000256" key="2">
    <source>
        <dbReference type="ARBA" id="ARBA00004613"/>
    </source>
</evidence>
<dbReference type="RefSeq" id="XP_022405528.1">
    <property type="nucleotide sequence ID" value="XM_022541745.1"/>
</dbReference>
<dbReference type="AlphaFoldDB" id="A0A1L9VY75"/>
<keyword evidence="12" id="KW-0326">Glycosidase</keyword>
<dbReference type="EMBL" id="KV878889">
    <property type="protein sequence ID" value="OJJ88852.1"/>
    <property type="molecule type" value="Genomic_DNA"/>
</dbReference>
<evidence type="ECO:0000256" key="8">
    <source>
        <dbReference type="ARBA" id="ARBA00022801"/>
    </source>
</evidence>
<evidence type="ECO:0000313" key="19">
    <source>
        <dbReference type="Proteomes" id="UP000184300"/>
    </source>
</evidence>
<dbReference type="Gene3D" id="2.60.40.10">
    <property type="entry name" value="Immunoglobulins"/>
    <property type="match status" value="1"/>
</dbReference>
<keyword evidence="7 16" id="KW-0732">Signal</keyword>
<evidence type="ECO:0000256" key="7">
    <source>
        <dbReference type="ARBA" id="ARBA00022729"/>
    </source>
</evidence>
<keyword evidence="8" id="KW-0378">Hydrolase</keyword>
<dbReference type="GeneID" id="34458006"/>
<comment type="pathway">
    <text evidence="3">Glycan metabolism; cellulose degradation.</text>
</comment>